<comment type="caution">
    <text evidence="1">The sequence shown here is derived from an EMBL/GenBank/DDBJ whole genome shotgun (WGS) entry which is preliminary data.</text>
</comment>
<dbReference type="AlphaFoldDB" id="V2Y3T4"/>
<accession>V2Y3T4</accession>
<dbReference type="EMBL" id="ACIL03000009">
    <property type="protein sequence ID" value="ESL03593.1"/>
    <property type="molecule type" value="Genomic_DNA"/>
</dbReference>
<protein>
    <submittedName>
        <fullName evidence="1">Uncharacterized protein</fullName>
    </submittedName>
</protein>
<name>V2Y3T4_9FIRM</name>
<dbReference type="HOGENOM" id="CLU_917315_0_0_9"/>
<evidence type="ECO:0000313" key="2">
    <source>
        <dbReference type="Proteomes" id="UP000018227"/>
    </source>
</evidence>
<organism evidence="1 2">
    <name type="scientific">Catonella morbi ATCC 51271</name>
    <dbReference type="NCBI Taxonomy" id="592026"/>
    <lineage>
        <taxon>Bacteria</taxon>
        <taxon>Bacillati</taxon>
        <taxon>Bacillota</taxon>
        <taxon>Clostridia</taxon>
        <taxon>Lachnospirales</taxon>
        <taxon>Lachnospiraceae</taxon>
        <taxon>Catonella</taxon>
    </lineage>
</organism>
<dbReference type="SUPFAM" id="SSF82171">
    <property type="entry name" value="DPP6 N-terminal domain-like"/>
    <property type="match status" value="1"/>
</dbReference>
<reference evidence="1 2" key="1">
    <citation type="submission" date="2013-06" db="EMBL/GenBank/DDBJ databases">
        <authorList>
            <person name="Weinstock G."/>
            <person name="Sodergren E."/>
            <person name="Clifton S."/>
            <person name="Fulton L."/>
            <person name="Fulton B."/>
            <person name="Courtney L."/>
            <person name="Fronick C."/>
            <person name="Harrison M."/>
            <person name="Strong C."/>
            <person name="Farmer C."/>
            <person name="Delahaunty K."/>
            <person name="Markovic C."/>
            <person name="Hall O."/>
            <person name="Minx P."/>
            <person name="Tomlinson C."/>
            <person name="Mitreva M."/>
            <person name="Nelson J."/>
            <person name="Hou S."/>
            <person name="Wollam A."/>
            <person name="Pepin K.H."/>
            <person name="Johnson M."/>
            <person name="Bhonagiri V."/>
            <person name="Nash W.E."/>
            <person name="Warren W."/>
            <person name="Chinwalla A."/>
            <person name="Mardis E.R."/>
            <person name="Wilson R.K."/>
        </authorList>
    </citation>
    <scope>NUCLEOTIDE SEQUENCE [LARGE SCALE GENOMIC DNA]</scope>
    <source>
        <strain evidence="1 2">ATCC 51271</strain>
    </source>
</reference>
<evidence type="ECO:0000313" key="1">
    <source>
        <dbReference type="EMBL" id="ESL03593.1"/>
    </source>
</evidence>
<sequence length="303" mass="34127">MIMIISGLYLSPERVKAATKAADGAIIIEVLESGPHAVAADTDGKSIYYSINFGEFKKSKYNTVKRDIKTGKEVGVIKNKEYQYYGYDSIKLYKDYFIGVRTCGSSPSWSSIDKVNKNGKVEELAVGNSAVMLENSIYYIAEKKKEYGPSDILGIYKMDLNGKNKKPVKKGDYSKLGISGKTLYYAKSRYVNDKEITKWFNLKTGKREKNVILSYMYDSASKTKFIFSNKAVRAGKYKDGKWEYKTILKCTPVDNFDFYGIFKVRVCGSKILVQVNEVSGFKLYMLDLNGKNKKLLKKGGLAG</sequence>
<dbReference type="STRING" id="592026.GCWU0000282_001305"/>
<keyword evidence="2" id="KW-1185">Reference proteome</keyword>
<proteinExistence type="predicted"/>
<dbReference type="Proteomes" id="UP000018227">
    <property type="component" value="Unassembled WGS sequence"/>
</dbReference>
<gene>
    <name evidence="1" type="ORF">GCWU0000282_001305</name>
</gene>